<evidence type="ECO:0000313" key="3">
    <source>
        <dbReference type="Proteomes" id="UP000256845"/>
    </source>
</evidence>
<dbReference type="Pfam" id="PF00563">
    <property type="entry name" value="EAL"/>
    <property type="match status" value="1"/>
</dbReference>
<dbReference type="EMBL" id="QRDW01000020">
    <property type="protein sequence ID" value="RED43722.1"/>
    <property type="molecule type" value="Genomic_DNA"/>
</dbReference>
<comment type="caution">
    <text evidence="2">The sequence shown here is derived from an EMBL/GenBank/DDBJ whole genome shotgun (WGS) entry which is preliminary data.</text>
</comment>
<dbReference type="InterPro" id="IPR050706">
    <property type="entry name" value="Cyclic-di-GMP_PDE-like"/>
</dbReference>
<feature type="domain" description="EAL" evidence="1">
    <location>
        <begin position="61"/>
        <end position="305"/>
    </location>
</feature>
<gene>
    <name evidence="2" type="ORF">DFP90_1206</name>
</gene>
<organism evidence="2 3">
    <name type="scientific">Aestuariispira insulae</name>
    <dbReference type="NCBI Taxonomy" id="1461337"/>
    <lineage>
        <taxon>Bacteria</taxon>
        <taxon>Pseudomonadati</taxon>
        <taxon>Pseudomonadota</taxon>
        <taxon>Alphaproteobacteria</taxon>
        <taxon>Rhodospirillales</taxon>
        <taxon>Kiloniellaceae</taxon>
        <taxon>Aestuariispira</taxon>
    </lineage>
</organism>
<sequence length="305" mass="33832">MSESGNRAICGKESQSLPLPPCEPIDFSSDLVKALFFAVSELQTGRQKAPSTPAPYHTSRFDELVTSIRTARKLIAENRFRIALQPIVCLGDNQLHHYEALARFNGGDCQSSFIGFLEKADIIHEFDRRMVNKVIQHISRMSAEPVPIAVNLSSTSLSNESIIRDIEGAVRQDSSLGMKLIIELTETVRISDFAHLNNNLQRLRQLGVKTCIDDFGSGSTSFQSLTDLKVDIVKLDGNYLHKIDFGDDRDGFLSSVIKRCQAMGARIVAEKIETGEQARKMKAMGVDLGQGYFFGRPEMLTCDNG</sequence>
<dbReference type="SMART" id="SM00052">
    <property type="entry name" value="EAL"/>
    <property type="match status" value="1"/>
</dbReference>
<proteinExistence type="predicted"/>
<protein>
    <submittedName>
        <fullName evidence="2">EAL domain-containing protein (Putative c-di-GMP-specific phosphodiesterase class I)</fullName>
    </submittedName>
</protein>
<name>A0A3D9H2L9_9PROT</name>
<dbReference type="AlphaFoldDB" id="A0A3D9H2L9"/>
<evidence type="ECO:0000259" key="1">
    <source>
        <dbReference type="PROSITE" id="PS50883"/>
    </source>
</evidence>
<dbReference type="RefSeq" id="WP_115939528.1">
    <property type="nucleotide sequence ID" value="NZ_QRDW01000020.1"/>
</dbReference>
<dbReference type="PROSITE" id="PS50883">
    <property type="entry name" value="EAL"/>
    <property type="match status" value="1"/>
</dbReference>
<reference evidence="2 3" key="1">
    <citation type="submission" date="2018-07" db="EMBL/GenBank/DDBJ databases">
        <title>Genomic Encyclopedia of Type Strains, Phase III (KMG-III): the genomes of soil and plant-associated and newly described type strains.</title>
        <authorList>
            <person name="Whitman W."/>
        </authorList>
    </citation>
    <scope>NUCLEOTIDE SEQUENCE [LARGE SCALE GENOMIC DNA]</scope>
    <source>
        <strain evidence="2 3">CECT 8488</strain>
    </source>
</reference>
<dbReference type="PANTHER" id="PTHR33121">
    <property type="entry name" value="CYCLIC DI-GMP PHOSPHODIESTERASE PDEF"/>
    <property type="match status" value="1"/>
</dbReference>
<dbReference type="PANTHER" id="PTHR33121:SF15">
    <property type="entry name" value="BLUE LIGHT- AND TEMPERATURE-REGULATED ANTIREPRESSOR BLUF"/>
    <property type="match status" value="1"/>
</dbReference>
<dbReference type="OrthoDB" id="7251575at2"/>
<evidence type="ECO:0000313" key="2">
    <source>
        <dbReference type="EMBL" id="RED43722.1"/>
    </source>
</evidence>
<accession>A0A3D9H2L9</accession>
<dbReference type="SUPFAM" id="SSF141868">
    <property type="entry name" value="EAL domain-like"/>
    <property type="match status" value="1"/>
</dbReference>
<keyword evidence="3" id="KW-1185">Reference proteome</keyword>
<dbReference type="GO" id="GO:0071111">
    <property type="term" value="F:cyclic-guanylate-specific phosphodiesterase activity"/>
    <property type="evidence" value="ECO:0007669"/>
    <property type="project" value="InterPro"/>
</dbReference>
<dbReference type="InterPro" id="IPR001633">
    <property type="entry name" value="EAL_dom"/>
</dbReference>
<dbReference type="Proteomes" id="UP000256845">
    <property type="component" value="Unassembled WGS sequence"/>
</dbReference>
<dbReference type="CDD" id="cd01948">
    <property type="entry name" value="EAL"/>
    <property type="match status" value="1"/>
</dbReference>
<dbReference type="Gene3D" id="3.20.20.450">
    <property type="entry name" value="EAL domain"/>
    <property type="match status" value="1"/>
</dbReference>
<dbReference type="InterPro" id="IPR035919">
    <property type="entry name" value="EAL_sf"/>
</dbReference>